<name>A0A2I0IDI7_PUNGR</name>
<reference evidence="4 5" key="1">
    <citation type="submission" date="2017-11" db="EMBL/GenBank/DDBJ databases">
        <title>De-novo sequencing of pomegranate (Punica granatum L.) genome.</title>
        <authorList>
            <person name="Akparov Z."/>
            <person name="Amiraslanov A."/>
            <person name="Hajiyeva S."/>
            <person name="Abbasov M."/>
            <person name="Kaur K."/>
            <person name="Hamwieh A."/>
            <person name="Solovyev V."/>
            <person name="Salamov A."/>
            <person name="Braich B."/>
            <person name="Kosarev P."/>
            <person name="Mahmoud A."/>
            <person name="Hajiyev E."/>
            <person name="Babayeva S."/>
            <person name="Izzatullayeva V."/>
            <person name="Mammadov A."/>
            <person name="Mammadov A."/>
            <person name="Sharifova S."/>
            <person name="Ojaghi J."/>
            <person name="Eynullazada K."/>
            <person name="Bayramov B."/>
            <person name="Abdulazimova A."/>
            <person name="Shahmuradov I."/>
        </authorList>
    </citation>
    <scope>NUCLEOTIDE SEQUENCE [LARGE SCALE GENOMIC DNA]</scope>
    <source>
        <strain evidence="5">cv. AG2017</strain>
        <tissue evidence="4">Leaf</tissue>
    </source>
</reference>
<dbReference type="GO" id="GO:0009451">
    <property type="term" value="P:RNA modification"/>
    <property type="evidence" value="ECO:0007669"/>
    <property type="project" value="InterPro"/>
</dbReference>
<organism evidence="4 5">
    <name type="scientific">Punica granatum</name>
    <name type="common">Pomegranate</name>
    <dbReference type="NCBI Taxonomy" id="22663"/>
    <lineage>
        <taxon>Eukaryota</taxon>
        <taxon>Viridiplantae</taxon>
        <taxon>Streptophyta</taxon>
        <taxon>Embryophyta</taxon>
        <taxon>Tracheophyta</taxon>
        <taxon>Spermatophyta</taxon>
        <taxon>Magnoliopsida</taxon>
        <taxon>eudicotyledons</taxon>
        <taxon>Gunneridae</taxon>
        <taxon>Pentapetalae</taxon>
        <taxon>rosids</taxon>
        <taxon>malvids</taxon>
        <taxon>Myrtales</taxon>
        <taxon>Lythraceae</taxon>
        <taxon>Punica</taxon>
    </lineage>
</organism>
<dbReference type="InterPro" id="IPR011990">
    <property type="entry name" value="TPR-like_helical_dom_sf"/>
</dbReference>
<dbReference type="Gene3D" id="1.25.40.10">
    <property type="entry name" value="Tetratricopeptide repeat domain"/>
    <property type="match status" value="5"/>
</dbReference>
<accession>A0A2I0IDI7</accession>
<evidence type="ECO:0000256" key="2">
    <source>
        <dbReference type="PROSITE-ProRule" id="PRU00708"/>
    </source>
</evidence>
<dbReference type="PANTHER" id="PTHR47926">
    <property type="entry name" value="PENTATRICOPEPTIDE REPEAT-CONTAINING PROTEIN"/>
    <property type="match status" value="1"/>
</dbReference>
<comment type="caution">
    <text evidence="4">The sequence shown here is derived from an EMBL/GenBank/DDBJ whole genome shotgun (WGS) entry which is preliminary data.</text>
</comment>
<evidence type="ECO:0000256" key="3">
    <source>
        <dbReference type="SAM" id="Phobius"/>
    </source>
</evidence>
<keyword evidence="3" id="KW-0812">Transmembrane</keyword>
<gene>
    <name evidence="4" type="ORF">CRG98_037494</name>
</gene>
<keyword evidence="3" id="KW-1133">Transmembrane helix</keyword>
<feature type="repeat" description="PPR" evidence="2">
    <location>
        <begin position="187"/>
        <end position="221"/>
    </location>
</feature>
<dbReference type="PROSITE" id="PS51375">
    <property type="entry name" value="PPR"/>
    <property type="match status" value="4"/>
</dbReference>
<evidence type="ECO:0000313" key="5">
    <source>
        <dbReference type="Proteomes" id="UP000233551"/>
    </source>
</evidence>
<dbReference type="InterPro" id="IPR002885">
    <property type="entry name" value="PPR_rpt"/>
</dbReference>
<dbReference type="EMBL" id="PGOL01003232">
    <property type="protein sequence ID" value="PKI42041.1"/>
    <property type="molecule type" value="Genomic_DNA"/>
</dbReference>
<keyword evidence="3" id="KW-0472">Membrane</keyword>
<dbReference type="Proteomes" id="UP000233551">
    <property type="component" value="Unassembled WGS sequence"/>
</dbReference>
<dbReference type="STRING" id="22663.A0A2I0IDI7"/>
<feature type="repeat" description="PPR" evidence="2">
    <location>
        <begin position="419"/>
        <end position="453"/>
    </location>
</feature>
<dbReference type="NCBIfam" id="TIGR00756">
    <property type="entry name" value="PPR"/>
    <property type="match status" value="4"/>
</dbReference>
<evidence type="ECO:0008006" key="6">
    <source>
        <dbReference type="Google" id="ProtNLM"/>
    </source>
</evidence>
<sequence>MEERDESRESQERESVPTIATNCHVFGLPLFVSFTSKLPLLLRSCHLNPQRRHLTALSPSHVPDSTRNHQALGCFHIAVSPGYESALFASKLISRCAEFNDLAGAVSVFNSLDNPNIVLWNLIIKAHVDLGAPREGLVLYRRMRESAVKHDQFTFPIVNRAISAVNGDVLCAGMVHCLAVKMGFEADLYFCNTMIDAYCKRGKTSSAVNVFETMAQRDLVSWTSMISGWLSGGSAAMAVDLFNAMRIEFDPNAVTVMILLQGCCAPERLILGRQLHCLATKSGLLSDAFVRNSVLRMYARGGELKEVEIFSNELDENDIVSWNILISFYSARRDTQRVVGLFNEMQHKVPLKAETLTLVVSTLANSNNKSITQGEMLHCYALKSGLRDIVLETSLLDFYTKFGHIENSFKLFEEIPHKNSVTWNAVMSGFIRNWHFEEAIGAFHQMLAAGLEPTPEILTSLTDGCAHISALRSGREVHGYLIRNLFSQCWEEHTVTHLNTSIINMYFRCGDISSARLYFNTLVTKDTITWSSMIEGYGTHGLGSEAVQNFQLMLDEGAEPNGVTFLSLLAACSHSGLVAEGCRFFSMMEQRFNIDPDLDHYTCLVDLLARSGRLKDALAVITKRVSRPDSRIWGAILAASRIYGDRKVGKFAGQRLLELESDNVGYYTLLSNVQASDGNWSQVEMVRQEMTEKDLKKKPGWSCFMDRGRIHGFISGDRTHCEADKIRCDCDRRSDCEEDSEPINDLSAPTDIPLSVFLPVPVFTAPIWETSQGGEAAAKMAGNVLGTAFDLKSGQMIMVALLLMVGSFYAGTLFGNNKYPIYVPEVEQFNSTSPSP</sequence>
<feature type="transmembrane region" description="Helical" evidence="3">
    <location>
        <begin position="796"/>
        <end position="815"/>
    </location>
</feature>
<feature type="non-terminal residue" evidence="4">
    <location>
        <position position="836"/>
    </location>
</feature>
<evidence type="ECO:0000256" key="1">
    <source>
        <dbReference type="ARBA" id="ARBA00022737"/>
    </source>
</evidence>
<dbReference type="InterPro" id="IPR046848">
    <property type="entry name" value="E_motif"/>
</dbReference>
<dbReference type="FunFam" id="1.25.40.10:FF:000090">
    <property type="entry name" value="Pentatricopeptide repeat-containing protein, chloroplastic"/>
    <property type="match status" value="1"/>
</dbReference>
<feature type="repeat" description="PPR" evidence="2">
    <location>
        <begin position="526"/>
        <end position="560"/>
    </location>
</feature>
<dbReference type="AlphaFoldDB" id="A0A2I0IDI7"/>
<keyword evidence="5" id="KW-1185">Reference proteome</keyword>
<dbReference type="Pfam" id="PF20431">
    <property type="entry name" value="E_motif"/>
    <property type="match status" value="1"/>
</dbReference>
<proteinExistence type="predicted"/>
<dbReference type="Pfam" id="PF01535">
    <property type="entry name" value="PPR"/>
    <property type="match status" value="5"/>
</dbReference>
<protein>
    <recommendedName>
        <fullName evidence="6">Pentatricopeptide repeat-containing protein</fullName>
    </recommendedName>
</protein>
<keyword evidence="1" id="KW-0677">Repeat</keyword>
<dbReference type="GO" id="GO:0003723">
    <property type="term" value="F:RNA binding"/>
    <property type="evidence" value="ECO:0007669"/>
    <property type="project" value="InterPro"/>
</dbReference>
<dbReference type="Pfam" id="PF13041">
    <property type="entry name" value="PPR_2"/>
    <property type="match status" value="2"/>
</dbReference>
<feature type="repeat" description="PPR" evidence="2">
    <location>
        <begin position="116"/>
        <end position="150"/>
    </location>
</feature>
<dbReference type="InterPro" id="IPR046960">
    <property type="entry name" value="PPR_At4g14850-like_plant"/>
</dbReference>
<evidence type="ECO:0000313" key="4">
    <source>
        <dbReference type="EMBL" id="PKI42041.1"/>
    </source>
</evidence>